<evidence type="ECO:0000313" key="2">
    <source>
        <dbReference type="EMBL" id="MFB9952901.1"/>
    </source>
</evidence>
<reference evidence="2 3" key="1">
    <citation type="submission" date="2024-09" db="EMBL/GenBank/DDBJ databases">
        <authorList>
            <person name="Sun Q."/>
            <person name="Mori K."/>
        </authorList>
    </citation>
    <scope>NUCLEOTIDE SEQUENCE [LARGE SCALE GENOMIC DNA]</scope>
    <source>
        <strain evidence="2 3">TBRC 4938</strain>
    </source>
</reference>
<name>A0ABV6AQK4_9HYPH</name>
<dbReference type="RefSeq" id="WP_377265701.1">
    <property type="nucleotide sequence ID" value="NZ_JBHMAA010000040.1"/>
</dbReference>
<organism evidence="2 3">
    <name type="scientific">Rhizobium puerariae</name>
    <dbReference type="NCBI Taxonomy" id="1585791"/>
    <lineage>
        <taxon>Bacteria</taxon>
        <taxon>Pseudomonadati</taxon>
        <taxon>Pseudomonadota</taxon>
        <taxon>Alphaproteobacteria</taxon>
        <taxon>Hyphomicrobiales</taxon>
        <taxon>Rhizobiaceae</taxon>
        <taxon>Rhizobium/Agrobacterium group</taxon>
        <taxon>Rhizobium</taxon>
    </lineage>
</organism>
<feature type="region of interest" description="Disordered" evidence="1">
    <location>
        <begin position="1"/>
        <end position="46"/>
    </location>
</feature>
<keyword evidence="3" id="KW-1185">Reference proteome</keyword>
<evidence type="ECO:0000313" key="3">
    <source>
        <dbReference type="Proteomes" id="UP001589692"/>
    </source>
</evidence>
<accession>A0ABV6AQK4</accession>
<evidence type="ECO:0000256" key="1">
    <source>
        <dbReference type="SAM" id="MobiDB-lite"/>
    </source>
</evidence>
<protein>
    <submittedName>
        <fullName evidence="2">Uncharacterized protein</fullName>
    </submittedName>
</protein>
<proteinExistence type="predicted"/>
<dbReference type="Proteomes" id="UP001589692">
    <property type="component" value="Unassembled WGS sequence"/>
</dbReference>
<comment type="caution">
    <text evidence="2">The sequence shown here is derived from an EMBL/GenBank/DDBJ whole genome shotgun (WGS) entry which is preliminary data.</text>
</comment>
<sequence length="90" mass="9334">MIKHATDALKAIGNGAEPVKLRPRGPETGGNAHLHHPASVRPLKPLPTAAAFPEPVGLRFARNNLSLSSSTVDGGGILAETSTDIDTFSI</sequence>
<gene>
    <name evidence="2" type="ORF">ACFFP0_29000</name>
</gene>
<dbReference type="EMBL" id="JBHMAA010000040">
    <property type="protein sequence ID" value="MFB9952901.1"/>
    <property type="molecule type" value="Genomic_DNA"/>
</dbReference>